<dbReference type="Proteomes" id="UP000463224">
    <property type="component" value="Unassembled WGS sequence"/>
</dbReference>
<feature type="signal peptide" evidence="10">
    <location>
        <begin position="1"/>
        <end position="22"/>
    </location>
</feature>
<keyword evidence="3 10" id="KW-1134">Transmembrane beta strand</keyword>
<evidence type="ECO:0000256" key="4">
    <source>
        <dbReference type="ARBA" id="ARBA00022692"/>
    </source>
</evidence>
<evidence type="ECO:0000313" key="11">
    <source>
        <dbReference type="EMBL" id="MVA99790.1"/>
    </source>
</evidence>
<dbReference type="GO" id="GO:0006811">
    <property type="term" value="P:monoatomic ion transport"/>
    <property type="evidence" value="ECO:0007669"/>
    <property type="project" value="UniProtKB-KW"/>
</dbReference>
<evidence type="ECO:0000256" key="10">
    <source>
        <dbReference type="RuleBase" id="RU364005"/>
    </source>
</evidence>
<comment type="similarity">
    <text evidence="1 10">Belongs to the alphaproteobacteria porin family.</text>
</comment>
<evidence type="ECO:0000313" key="12">
    <source>
        <dbReference type="Proteomes" id="UP000463224"/>
    </source>
</evidence>
<comment type="subcellular location">
    <subcellularLocation>
        <location evidence="10">Cell outer membrane</location>
        <topology evidence="10">Multi-pass membrane protein</topology>
    </subcellularLocation>
</comment>
<dbReference type="AlphaFoldDB" id="A0A844QPB1"/>
<dbReference type="EMBL" id="WPHG01000007">
    <property type="protein sequence ID" value="MVA99790.1"/>
    <property type="molecule type" value="Genomic_DNA"/>
</dbReference>
<evidence type="ECO:0000256" key="5">
    <source>
        <dbReference type="ARBA" id="ARBA00022729"/>
    </source>
</evidence>
<feature type="chain" id="PRO_5033102071" description="Porin" evidence="10">
    <location>
        <begin position="23"/>
        <end position="422"/>
    </location>
</feature>
<keyword evidence="12" id="KW-1185">Reference proteome</keyword>
<sequence>MNIKSLLIGSAAALTAVSGARAADAVVIAEPEPVEYVRVCDAYGAGFFYIPGTETCLRISGYVWYQVAAGNYDGDAVTIGGGAPLAPFASIGTETVGYNDGVAGGGWMKQTRARVNIDARQETEWGSLRSRIRLQSTWGTPVDGPVTVDQAYIELGGLMMGYSESFWADSKNGGPSNYGSHSWGGMYYGYQQRHLIGYRFDGGNGFFAAISLEDDALSGEGYMPDVVAKIGISQGWGAVWAKVAYDESFDGSTGTLNALTGTVNSGGFGAQLGAQINIPNMPGSSLRLMASYADGSHAFNVGAPTINVAAGITGLPPFIPGVSLYAGGLFGGSEWSILASYNHQFSSTLGASVAFQWFNDLYLAGTDVKTGVDAWGAEFSLVWFPVSDFEVRTEIHYDDVGSIGGFNPDGTVSGYLRFTRYF</sequence>
<proteinExistence type="inferred from homology"/>
<dbReference type="GO" id="GO:0009279">
    <property type="term" value="C:cell outer membrane"/>
    <property type="evidence" value="ECO:0007669"/>
    <property type="project" value="UniProtKB-SubCell"/>
</dbReference>
<keyword evidence="9 10" id="KW-0998">Cell outer membrane</keyword>
<evidence type="ECO:0000256" key="7">
    <source>
        <dbReference type="ARBA" id="ARBA00023114"/>
    </source>
</evidence>
<dbReference type="GO" id="GO:0046930">
    <property type="term" value="C:pore complex"/>
    <property type="evidence" value="ECO:0007669"/>
    <property type="project" value="UniProtKB-KW"/>
</dbReference>
<comment type="domain">
    <text evidence="10">Consists of 16-stranded beta-barrel sheets, with large surface-exposed loops, that form a transmembrane pore at the center of each barrel. The pore is partially ocluded by a peptide loop that folds into the pore lumen.</text>
</comment>
<evidence type="ECO:0000256" key="6">
    <source>
        <dbReference type="ARBA" id="ARBA00023065"/>
    </source>
</evidence>
<comment type="function">
    <text evidence="10">Forms passive diffusion pores that allow small molecular weight hydrophilic materials across the outer membrane.</text>
</comment>
<gene>
    <name evidence="11" type="ORF">GN330_21280</name>
</gene>
<name>A0A844QPB1_9HYPH</name>
<dbReference type="GO" id="GO:0015288">
    <property type="term" value="F:porin activity"/>
    <property type="evidence" value="ECO:0007669"/>
    <property type="project" value="UniProtKB-KW"/>
</dbReference>
<organism evidence="11 12">
    <name type="scientific">Nitratireductor arenosus</name>
    <dbReference type="NCBI Taxonomy" id="2682096"/>
    <lineage>
        <taxon>Bacteria</taxon>
        <taxon>Pseudomonadati</taxon>
        <taxon>Pseudomonadota</taxon>
        <taxon>Alphaproteobacteria</taxon>
        <taxon>Hyphomicrobiales</taxon>
        <taxon>Phyllobacteriaceae</taxon>
        <taxon>Nitratireductor</taxon>
    </lineage>
</organism>
<evidence type="ECO:0000256" key="1">
    <source>
        <dbReference type="ARBA" id="ARBA00009521"/>
    </source>
</evidence>
<dbReference type="InterPro" id="IPR003684">
    <property type="entry name" value="Porin_alphabac"/>
</dbReference>
<comment type="caution">
    <text evidence="11">The sequence shown here is derived from an EMBL/GenBank/DDBJ whole genome shotgun (WGS) entry which is preliminary data.</text>
</comment>
<keyword evidence="7 10" id="KW-0626">Porin</keyword>
<dbReference type="Pfam" id="PF02530">
    <property type="entry name" value="Porin_2"/>
    <property type="match status" value="1"/>
</dbReference>
<evidence type="ECO:0000256" key="9">
    <source>
        <dbReference type="ARBA" id="ARBA00023237"/>
    </source>
</evidence>
<dbReference type="RefSeq" id="WP_156715335.1">
    <property type="nucleotide sequence ID" value="NZ_WPHG01000007.1"/>
</dbReference>
<evidence type="ECO:0000256" key="8">
    <source>
        <dbReference type="ARBA" id="ARBA00023136"/>
    </source>
</evidence>
<reference evidence="11 12" key="1">
    <citation type="submission" date="2019-12" db="EMBL/GenBank/DDBJ databases">
        <title>Nitratireductor arenosus sp. nov., Isolated from sea sand, Jeju island, South Korea.</title>
        <authorList>
            <person name="Kim W."/>
        </authorList>
    </citation>
    <scope>NUCLEOTIDE SEQUENCE [LARGE SCALE GENOMIC DNA]</scope>
    <source>
        <strain evidence="11 12">CAU 1489</strain>
    </source>
</reference>
<keyword evidence="8 10" id="KW-0472">Membrane</keyword>
<evidence type="ECO:0000256" key="3">
    <source>
        <dbReference type="ARBA" id="ARBA00022452"/>
    </source>
</evidence>
<keyword evidence="2 10" id="KW-0813">Transport</keyword>
<keyword evidence="5 10" id="KW-0732">Signal</keyword>
<keyword evidence="6 10" id="KW-0406">Ion transport</keyword>
<accession>A0A844QPB1</accession>
<evidence type="ECO:0000256" key="2">
    <source>
        <dbReference type="ARBA" id="ARBA00022448"/>
    </source>
</evidence>
<keyword evidence="4 10" id="KW-0812">Transmembrane</keyword>
<protein>
    <recommendedName>
        <fullName evidence="10">Porin</fullName>
    </recommendedName>
</protein>